<dbReference type="EMBL" id="FNOU01000010">
    <property type="protein sequence ID" value="SDX90918.1"/>
    <property type="molecule type" value="Genomic_DNA"/>
</dbReference>
<dbReference type="InterPro" id="IPR027417">
    <property type="entry name" value="P-loop_NTPase"/>
</dbReference>
<keyword evidence="1 4" id="KW-0547">Nucleotide-binding</keyword>
<dbReference type="Pfam" id="PF22740">
    <property type="entry name" value="PapZ_C"/>
    <property type="match status" value="1"/>
</dbReference>
<dbReference type="Proteomes" id="UP000199652">
    <property type="component" value="Unassembled WGS sequence"/>
</dbReference>
<keyword evidence="2 4" id="KW-0067">ATP-binding</keyword>
<dbReference type="OrthoDB" id="9784461at2"/>
<feature type="domain" description="RapZ-like N-terminal" evidence="5">
    <location>
        <begin position="1"/>
        <end position="157"/>
    </location>
</feature>
<evidence type="ECO:0000256" key="4">
    <source>
        <dbReference type="HAMAP-Rule" id="MF_00636"/>
    </source>
</evidence>
<accession>A0A1H3FKM2</accession>
<dbReference type="AlphaFoldDB" id="A0A1H3FKM2"/>
<dbReference type="GO" id="GO:0005524">
    <property type="term" value="F:ATP binding"/>
    <property type="evidence" value="ECO:0007669"/>
    <property type="project" value="UniProtKB-UniRule"/>
</dbReference>
<dbReference type="Pfam" id="PF03668">
    <property type="entry name" value="RapZ-like_N"/>
    <property type="match status" value="1"/>
</dbReference>
<evidence type="ECO:0000313" key="8">
    <source>
        <dbReference type="Proteomes" id="UP000199652"/>
    </source>
</evidence>
<dbReference type="InterPro" id="IPR053930">
    <property type="entry name" value="RapZ-like_N"/>
</dbReference>
<dbReference type="HAMAP" id="MF_00636">
    <property type="entry name" value="RapZ_like"/>
    <property type="match status" value="1"/>
</dbReference>
<name>A0A1H3FKM2_EUBBA</name>
<gene>
    <name evidence="7" type="ORF">SAMN04488579_11091</name>
</gene>
<evidence type="ECO:0000313" key="7">
    <source>
        <dbReference type="EMBL" id="SDX90918.1"/>
    </source>
</evidence>
<protein>
    <submittedName>
        <fullName evidence="7">UPF0042 nucleotide-binding protein</fullName>
    </submittedName>
</protein>
<dbReference type="SUPFAM" id="SSF52540">
    <property type="entry name" value="P-loop containing nucleoside triphosphate hydrolases"/>
    <property type="match status" value="1"/>
</dbReference>
<dbReference type="RefSeq" id="WP_090245179.1">
    <property type="nucleotide sequence ID" value="NZ_FNOU01000010.1"/>
</dbReference>
<dbReference type="NCBIfam" id="NF003828">
    <property type="entry name" value="PRK05416.1"/>
    <property type="match status" value="1"/>
</dbReference>
<dbReference type="Gene3D" id="3.40.50.300">
    <property type="entry name" value="P-loop containing nucleotide triphosphate hydrolases"/>
    <property type="match status" value="1"/>
</dbReference>
<dbReference type="GO" id="GO:0005525">
    <property type="term" value="F:GTP binding"/>
    <property type="evidence" value="ECO:0007669"/>
    <property type="project" value="UniProtKB-UniRule"/>
</dbReference>
<evidence type="ECO:0000256" key="3">
    <source>
        <dbReference type="ARBA" id="ARBA00023134"/>
    </source>
</evidence>
<keyword evidence="3 4" id="KW-0342">GTP-binding</keyword>
<evidence type="ECO:0000259" key="5">
    <source>
        <dbReference type="Pfam" id="PF03668"/>
    </source>
</evidence>
<dbReference type="PANTHER" id="PTHR30448">
    <property type="entry name" value="RNASE ADAPTER PROTEIN RAPZ"/>
    <property type="match status" value="1"/>
</dbReference>
<dbReference type="InterPro" id="IPR005337">
    <property type="entry name" value="RapZ-like"/>
</dbReference>
<feature type="domain" description="RapZ C-terminal" evidence="6">
    <location>
        <begin position="165"/>
        <end position="284"/>
    </location>
</feature>
<proteinExistence type="inferred from homology"/>
<reference evidence="8" key="1">
    <citation type="submission" date="2016-10" db="EMBL/GenBank/DDBJ databases">
        <authorList>
            <person name="Varghese N."/>
            <person name="Submissions S."/>
        </authorList>
    </citation>
    <scope>NUCLEOTIDE SEQUENCE [LARGE SCALE GENOMIC DNA]</scope>
    <source>
        <strain evidence="8">VPI 5359</strain>
    </source>
</reference>
<evidence type="ECO:0000259" key="6">
    <source>
        <dbReference type="Pfam" id="PF22740"/>
    </source>
</evidence>
<dbReference type="PANTHER" id="PTHR30448:SF0">
    <property type="entry name" value="RNASE ADAPTER PROTEIN RAPZ"/>
    <property type="match status" value="1"/>
</dbReference>
<dbReference type="InterPro" id="IPR053931">
    <property type="entry name" value="RapZ_C"/>
</dbReference>
<evidence type="ECO:0000256" key="2">
    <source>
        <dbReference type="ARBA" id="ARBA00022840"/>
    </source>
</evidence>
<keyword evidence="8" id="KW-1185">Reference proteome</keyword>
<organism evidence="7 8">
    <name type="scientific">Eubacterium barkeri</name>
    <name type="common">Clostridium barkeri</name>
    <dbReference type="NCBI Taxonomy" id="1528"/>
    <lineage>
        <taxon>Bacteria</taxon>
        <taxon>Bacillati</taxon>
        <taxon>Bacillota</taxon>
        <taxon>Clostridia</taxon>
        <taxon>Eubacteriales</taxon>
        <taxon>Eubacteriaceae</taxon>
        <taxon>Eubacterium</taxon>
    </lineage>
</organism>
<feature type="binding site" evidence="4">
    <location>
        <begin position="8"/>
        <end position="15"/>
    </location>
    <ligand>
        <name>ATP</name>
        <dbReference type="ChEBI" id="CHEBI:30616"/>
    </ligand>
</feature>
<feature type="binding site" evidence="4">
    <location>
        <begin position="59"/>
        <end position="62"/>
    </location>
    <ligand>
        <name>GTP</name>
        <dbReference type="ChEBI" id="CHEBI:37565"/>
    </ligand>
</feature>
<sequence>MQTIIVTGLSGAGKSQAIQILEDAGFFCVDNVPPQLVRTFVELCRTGDSEIDNLALVTDIRGDIFNEQFQSALSSFKNNNNGVEILFLEADPETLVTRYQTTRRKHPLTDRAGSLTQSIKMEREKLAPLRDEADHIINTTGMSVKELKKAIDRILENEDGNALIRVSVSSFGFKYGMPMGADFVFDVRFLPNPFYKKELRDKTGNDAEVRDYVMSFPEARTFYDKVADLVAFVIPQYKNVGKEHVEIAFGCTGGQHRSVTFAYLLEQAFRKQGYLTAIDHRDMEKNREL</sequence>
<dbReference type="PIRSF" id="PIRSF005052">
    <property type="entry name" value="P-loopkin"/>
    <property type="match status" value="1"/>
</dbReference>
<dbReference type="STRING" id="1528.SAMN04488579_11091"/>
<evidence type="ECO:0000256" key="1">
    <source>
        <dbReference type="ARBA" id="ARBA00022741"/>
    </source>
</evidence>